<evidence type="ECO:0000313" key="3">
    <source>
        <dbReference type="Proteomes" id="UP000314294"/>
    </source>
</evidence>
<comment type="caution">
    <text evidence="2">The sequence shown here is derived from an EMBL/GenBank/DDBJ whole genome shotgun (WGS) entry which is preliminary data.</text>
</comment>
<dbReference type="AlphaFoldDB" id="A0A4Z2F3V6"/>
<accession>A0A4Z2F3V6</accession>
<feature type="region of interest" description="Disordered" evidence="1">
    <location>
        <begin position="1"/>
        <end position="33"/>
    </location>
</feature>
<dbReference type="Proteomes" id="UP000314294">
    <property type="component" value="Unassembled WGS sequence"/>
</dbReference>
<sequence length="78" mass="8884">MAVFGRETEEERRLPERGGGGISALPPTERQEDGRCLWPFASHREQLQVALHHLNPPSKESTLTDGDDSSMMMFHEHR</sequence>
<dbReference type="EMBL" id="SRLO01001717">
    <property type="protein sequence ID" value="TNN35738.1"/>
    <property type="molecule type" value="Genomic_DNA"/>
</dbReference>
<name>A0A4Z2F3V6_9TELE</name>
<protein>
    <submittedName>
        <fullName evidence="2">Uncharacterized protein</fullName>
    </submittedName>
</protein>
<gene>
    <name evidence="2" type="ORF">EYF80_054100</name>
</gene>
<proteinExistence type="predicted"/>
<evidence type="ECO:0000313" key="2">
    <source>
        <dbReference type="EMBL" id="TNN35738.1"/>
    </source>
</evidence>
<feature type="region of interest" description="Disordered" evidence="1">
    <location>
        <begin position="55"/>
        <end position="78"/>
    </location>
</feature>
<organism evidence="2 3">
    <name type="scientific">Liparis tanakae</name>
    <name type="common">Tanaka's snailfish</name>
    <dbReference type="NCBI Taxonomy" id="230148"/>
    <lineage>
        <taxon>Eukaryota</taxon>
        <taxon>Metazoa</taxon>
        <taxon>Chordata</taxon>
        <taxon>Craniata</taxon>
        <taxon>Vertebrata</taxon>
        <taxon>Euteleostomi</taxon>
        <taxon>Actinopterygii</taxon>
        <taxon>Neopterygii</taxon>
        <taxon>Teleostei</taxon>
        <taxon>Neoteleostei</taxon>
        <taxon>Acanthomorphata</taxon>
        <taxon>Eupercaria</taxon>
        <taxon>Perciformes</taxon>
        <taxon>Cottioidei</taxon>
        <taxon>Cottales</taxon>
        <taxon>Liparidae</taxon>
        <taxon>Liparis</taxon>
    </lineage>
</organism>
<evidence type="ECO:0000256" key="1">
    <source>
        <dbReference type="SAM" id="MobiDB-lite"/>
    </source>
</evidence>
<reference evidence="2 3" key="1">
    <citation type="submission" date="2019-03" db="EMBL/GenBank/DDBJ databases">
        <title>First draft genome of Liparis tanakae, snailfish: a comprehensive survey of snailfish specific genes.</title>
        <authorList>
            <person name="Kim W."/>
            <person name="Song I."/>
            <person name="Jeong J.-H."/>
            <person name="Kim D."/>
            <person name="Kim S."/>
            <person name="Ryu S."/>
            <person name="Song J.Y."/>
            <person name="Lee S.K."/>
        </authorList>
    </citation>
    <scope>NUCLEOTIDE SEQUENCE [LARGE SCALE GENOMIC DNA]</scope>
    <source>
        <tissue evidence="2">Muscle</tissue>
    </source>
</reference>
<feature type="compositionally biased region" description="Basic and acidic residues" evidence="1">
    <location>
        <begin position="1"/>
        <end position="16"/>
    </location>
</feature>
<keyword evidence="3" id="KW-1185">Reference proteome</keyword>